<comment type="caution">
    <text evidence="5">The sequence shown here is derived from an EMBL/GenBank/DDBJ whole genome shotgun (WGS) entry which is preliminary data.</text>
</comment>
<dbReference type="PRINTS" id="PR00116">
    <property type="entry name" value="ARGINASE"/>
</dbReference>
<keyword evidence="3" id="KW-0464">Manganese</keyword>
<dbReference type="Gene3D" id="3.40.800.10">
    <property type="entry name" value="Ureohydrolase domain"/>
    <property type="match status" value="1"/>
</dbReference>
<evidence type="ECO:0000313" key="6">
    <source>
        <dbReference type="Proteomes" id="UP001321481"/>
    </source>
</evidence>
<proteinExistence type="inferred from homology"/>
<dbReference type="EMBL" id="JASJND010000001">
    <property type="protein sequence ID" value="MDJ1113011.1"/>
    <property type="molecule type" value="Genomic_DNA"/>
</dbReference>
<gene>
    <name evidence="5" type="ORF">QNI14_00935</name>
</gene>
<dbReference type="InterPro" id="IPR006035">
    <property type="entry name" value="Ureohydrolase"/>
</dbReference>
<dbReference type="PANTHER" id="PTHR43782">
    <property type="entry name" value="ARGINASE"/>
    <property type="match status" value="1"/>
</dbReference>
<evidence type="ECO:0000256" key="4">
    <source>
        <dbReference type="PROSITE-ProRule" id="PRU00742"/>
    </source>
</evidence>
<dbReference type="InterPro" id="IPR023696">
    <property type="entry name" value="Ureohydrolase_dom_sf"/>
</dbReference>
<evidence type="ECO:0000256" key="2">
    <source>
        <dbReference type="ARBA" id="ARBA00022801"/>
    </source>
</evidence>
<name>A0ABT6ZAI8_9MICO</name>
<keyword evidence="2" id="KW-0378">Hydrolase</keyword>
<sequence>MTRFVVVPQWQGSPSPRAMRLIDGADAIAGDLPRSRVSRVDVPAEAGEALGSGIRRLSTLTRVRDAIGDALAADDETAIVVGGDCAVAIPAIAHAATRHPSLAVVWFDAHGDLHTPATSPSGALAGMALRAVSAPNPFVDAQLVPAGRVVLAGARTFDDDEAAHVFSEEPRHVAASELDDPATLADAVVATGADAVYIHVDLDVLDPATVTGVLDPVPFGVTPAELVAAIGAVRDRMPLVGASIAGFAPSSPDVAVDDLGTILRIVGALA</sequence>
<reference evidence="5 6" key="1">
    <citation type="submission" date="2023-05" db="EMBL/GenBank/DDBJ databases">
        <title>Microbacterium dauci sp.nov., Isolated from Carrot Rhizosphere Soil.</title>
        <authorList>
            <person name="Xiao Z."/>
            <person name="Zheng J."/>
        </authorList>
    </citation>
    <scope>NUCLEOTIDE SEQUENCE [LARGE SCALE GENOMIC DNA]</scope>
    <source>
        <strain evidence="5 6">LX3-4</strain>
    </source>
</reference>
<dbReference type="PROSITE" id="PS51409">
    <property type="entry name" value="ARGINASE_2"/>
    <property type="match status" value="1"/>
</dbReference>
<evidence type="ECO:0000256" key="1">
    <source>
        <dbReference type="ARBA" id="ARBA00022723"/>
    </source>
</evidence>
<comment type="similarity">
    <text evidence="4">Belongs to the arginase family.</text>
</comment>
<evidence type="ECO:0000313" key="5">
    <source>
        <dbReference type="EMBL" id="MDJ1113011.1"/>
    </source>
</evidence>
<dbReference type="Pfam" id="PF00491">
    <property type="entry name" value="Arginase"/>
    <property type="match status" value="1"/>
</dbReference>
<organism evidence="5 6">
    <name type="scientific">Microbacterium dauci</name>
    <dbReference type="NCBI Taxonomy" id="3048008"/>
    <lineage>
        <taxon>Bacteria</taxon>
        <taxon>Bacillati</taxon>
        <taxon>Actinomycetota</taxon>
        <taxon>Actinomycetes</taxon>
        <taxon>Micrococcales</taxon>
        <taxon>Microbacteriaceae</taxon>
        <taxon>Microbacterium</taxon>
    </lineage>
</organism>
<dbReference type="RefSeq" id="WP_283714314.1">
    <property type="nucleotide sequence ID" value="NZ_JASJND010000001.1"/>
</dbReference>
<keyword evidence="1" id="KW-0479">Metal-binding</keyword>
<accession>A0ABT6ZAI8</accession>
<evidence type="ECO:0000256" key="3">
    <source>
        <dbReference type="ARBA" id="ARBA00023211"/>
    </source>
</evidence>
<dbReference type="Proteomes" id="UP001321481">
    <property type="component" value="Unassembled WGS sequence"/>
</dbReference>
<dbReference type="SUPFAM" id="SSF52768">
    <property type="entry name" value="Arginase/deacetylase"/>
    <property type="match status" value="1"/>
</dbReference>
<keyword evidence="6" id="KW-1185">Reference proteome</keyword>
<dbReference type="CDD" id="cd09999">
    <property type="entry name" value="Arginase-like_1"/>
    <property type="match status" value="1"/>
</dbReference>
<protein>
    <submittedName>
        <fullName evidence="5">Arginase family protein</fullName>
    </submittedName>
</protein>
<dbReference type="PANTHER" id="PTHR43782:SF3">
    <property type="entry name" value="ARGINASE"/>
    <property type="match status" value="1"/>
</dbReference>